<dbReference type="InterPro" id="IPR027256">
    <property type="entry name" value="P-typ_ATPase_IB"/>
</dbReference>
<proteinExistence type="inferred from homology"/>
<feature type="domain" description="P-type ATPase A" evidence="11">
    <location>
        <begin position="176"/>
        <end position="275"/>
    </location>
</feature>
<dbReference type="GO" id="GO:0005524">
    <property type="term" value="F:ATP binding"/>
    <property type="evidence" value="ECO:0007669"/>
    <property type="project" value="UniProtKB-UniRule"/>
</dbReference>
<dbReference type="GO" id="GO:0046872">
    <property type="term" value="F:metal ion binding"/>
    <property type="evidence" value="ECO:0007669"/>
    <property type="project" value="UniProtKB-KW"/>
</dbReference>
<organism evidence="13">
    <name type="scientific">Sinorhizobium fredii (strain USDA 257)</name>
    <dbReference type="NCBI Taxonomy" id="1185652"/>
    <lineage>
        <taxon>Bacteria</taxon>
        <taxon>Pseudomonadati</taxon>
        <taxon>Pseudomonadota</taxon>
        <taxon>Alphaproteobacteria</taxon>
        <taxon>Hyphomicrobiales</taxon>
        <taxon>Rhizobiaceae</taxon>
        <taxon>Sinorhizobium/Ensifer group</taxon>
        <taxon>Sinorhizobium</taxon>
    </lineage>
</organism>
<feature type="transmembrane region" description="Helical" evidence="10">
    <location>
        <begin position="291"/>
        <end position="308"/>
    </location>
</feature>
<evidence type="ECO:0000256" key="10">
    <source>
        <dbReference type="RuleBase" id="RU362081"/>
    </source>
</evidence>
<dbReference type="CDD" id="cd07544">
    <property type="entry name" value="P-type_ATPase_HM"/>
    <property type="match status" value="1"/>
</dbReference>
<keyword evidence="10" id="KW-0547">Nucleotide-binding</keyword>
<dbReference type="Gene3D" id="1.20.120.520">
    <property type="entry name" value="nmb1532 protein domain like"/>
    <property type="match status" value="1"/>
</dbReference>
<dbReference type="InterPro" id="IPR036412">
    <property type="entry name" value="HAD-like_sf"/>
</dbReference>
<comment type="catalytic activity">
    <reaction evidence="9">
        <text>Zn(2+)(in) + ATP + H2O = Zn(2+)(out) + ADP + phosphate + H(+)</text>
        <dbReference type="Rhea" id="RHEA:20621"/>
        <dbReference type="ChEBI" id="CHEBI:15377"/>
        <dbReference type="ChEBI" id="CHEBI:15378"/>
        <dbReference type="ChEBI" id="CHEBI:29105"/>
        <dbReference type="ChEBI" id="CHEBI:30616"/>
        <dbReference type="ChEBI" id="CHEBI:43474"/>
        <dbReference type="ChEBI" id="CHEBI:456216"/>
        <dbReference type="EC" id="7.2.2.12"/>
    </reaction>
</comment>
<reference evidence="13" key="1">
    <citation type="journal article" date="2012" name="J. Bacteriol.">
        <title>Complete genome sequence of the broad-host-range strain Sinorhizobium fredii USDA257.</title>
        <authorList>
            <person name="Schuldes J."/>
            <person name="Rodriguez Orbegoso M."/>
            <person name="Schmeisser C."/>
            <person name="Krishnan H.B."/>
            <person name="Daniel R."/>
            <person name="Streit W.R."/>
        </authorList>
    </citation>
    <scope>NUCLEOTIDE SEQUENCE [LARGE SCALE GENOMIC DNA]</scope>
    <source>
        <strain evidence="13">USDA 257</strain>
        <plasmid evidence="13">pUSDA257</plasmid>
    </source>
</reference>
<dbReference type="NCBIfam" id="TIGR01525">
    <property type="entry name" value="ATPase-IB_hvy"/>
    <property type="match status" value="1"/>
</dbReference>
<keyword evidence="4 10" id="KW-0479">Metal-binding</keyword>
<keyword evidence="13" id="KW-0378">Hydrolase</keyword>
<feature type="domain" description="Hemerythrin-like" evidence="12">
    <location>
        <begin position="690"/>
        <end position="818"/>
    </location>
</feature>
<dbReference type="Gene3D" id="2.70.150.10">
    <property type="entry name" value="Calcium-transporting ATPase, cytoplasmic transduction domain A"/>
    <property type="match status" value="1"/>
</dbReference>
<comment type="similarity">
    <text evidence="2 10">Belongs to the cation transport ATPase (P-type) (TC 3.A.3) family. Type IB subfamily.</text>
</comment>
<feature type="transmembrane region" description="Helical" evidence="10">
    <location>
        <begin position="127"/>
        <end position="154"/>
    </location>
</feature>
<dbReference type="Pfam" id="PF01814">
    <property type="entry name" value="Hemerythrin"/>
    <property type="match status" value="1"/>
</dbReference>
<dbReference type="InterPro" id="IPR023299">
    <property type="entry name" value="ATPase_P-typ_cyto_dom_N"/>
</dbReference>
<dbReference type="SUPFAM" id="SSF56784">
    <property type="entry name" value="HAD-like"/>
    <property type="match status" value="1"/>
</dbReference>
<gene>
    <name evidence="13" type="primary">silP</name>
    <name evidence="13" type="ORF">USDA257_p01380</name>
</gene>
<feature type="transmembrane region" description="Helical" evidence="10">
    <location>
        <begin position="70"/>
        <end position="88"/>
    </location>
</feature>
<dbReference type="NCBIfam" id="TIGR01494">
    <property type="entry name" value="ATPase_P-type"/>
    <property type="match status" value="1"/>
</dbReference>
<evidence type="ECO:0000256" key="9">
    <source>
        <dbReference type="ARBA" id="ARBA00047308"/>
    </source>
</evidence>
<dbReference type="PRINTS" id="PR00119">
    <property type="entry name" value="CATATPASE"/>
</dbReference>
<geneLocation type="plasmid" evidence="14">
    <name>pUSDA257 fragment 1</name>
</geneLocation>
<dbReference type="Pfam" id="PF00702">
    <property type="entry name" value="Hydrolase"/>
    <property type="match status" value="1"/>
</dbReference>
<dbReference type="PANTHER" id="PTHR48085:SF5">
    <property type="entry name" value="CADMIUM_ZINC-TRANSPORTING ATPASE HMA4-RELATED"/>
    <property type="match status" value="1"/>
</dbReference>
<dbReference type="InterPro" id="IPR023298">
    <property type="entry name" value="ATPase_P-typ_TM_dom_sf"/>
</dbReference>
<dbReference type="InterPro" id="IPR059000">
    <property type="entry name" value="ATPase_P-type_domA"/>
</dbReference>
<dbReference type="GO" id="GO:0005886">
    <property type="term" value="C:plasma membrane"/>
    <property type="evidence" value="ECO:0007669"/>
    <property type="project" value="UniProtKB-SubCell"/>
</dbReference>
<name>I3XG49_SINF2</name>
<evidence type="ECO:0000256" key="7">
    <source>
        <dbReference type="ARBA" id="ARBA00023136"/>
    </source>
</evidence>
<comment type="subcellular location">
    <subcellularLocation>
        <location evidence="10">Cell membrane</location>
    </subcellularLocation>
    <subcellularLocation>
        <location evidence="1">Membrane</location>
    </subcellularLocation>
</comment>
<dbReference type="InterPro" id="IPR008250">
    <property type="entry name" value="ATPase_P-typ_transduc_dom_A_sf"/>
</dbReference>
<feature type="transmembrane region" description="Helical" evidence="10">
    <location>
        <begin position="626"/>
        <end position="645"/>
    </location>
</feature>
<evidence type="ECO:0000259" key="11">
    <source>
        <dbReference type="Pfam" id="PF00122"/>
    </source>
</evidence>
<dbReference type="InterPro" id="IPR023214">
    <property type="entry name" value="HAD_sf"/>
</dbReference>
<dbReference type="AlphaFoldDB" id="I3XG49"/>
<dbReference type="PANTHER" id="PTHR48085">
    <property type="entry name" value="CADMIUM/ZINC-TRANSPORTING ATPASE HMA2-RELATED"/>
    <property type="match status" value="1"/>
</dbReference>
<evidence type="ECO:0000256" key="3">
    <source>
        <dbReference type="ARBA" id="ARBA00022692"/>
    </source>
</evidence>
<dbReference type="PATRIC" id="fig|1185652.3.peg.6576"/>
<sequence>MKPLQAKQTPPAVASSRYARPRLAFLRGIARDQGNDPVILYLSRDLSESTLTRSRVFEPFWQGEALGKRLLLAVIAVALLSGTVAWLADRPDLSASSWAAGTAVILASLLTEIAISLGRKEFGLDLIAALAMGGALLLGEYLTGSIVALMYTGGQALEDFAQRRARRELTALLNRVPRIAARYADGQLQEVSVEELKPGDRILVRRGEVVPVDGNVMDGVAVLDEAALTGEALPVRRRSGEPVTSGTTNAGDAFEMLAANSASDSTYAAIVRLVEEARAAKAPMVRLADRYALVFLTITLLLAGGAWAESGEAIRALAVLVVATPCPLILAVPVAIVSGVSRCAAKGVLVKGGGALEMLARVKTVILDKTGTITDGRARLIEVKSRTDLDPLEVLRLAASLDQGSHHVIARALVAAARERGLRLAAPSGSREEAGSGVTGCIDRHEIAVGGWDFVSARIEETAFSRDIREWIRRDGTVSVLAAKDGTLAGAFLLADEVRPEAGSVLRRLREAGVDRIVLATGDRTELAESLQSFLGLDSVVAELKPEDKTRIVEAERSAGPVMMVGDGVNDAPALAAADVGVAMGARGAAASSEAADVVILVDRLDRLVSAISIAHRSRSIALQSVYMGMGLSVAGMFAAAFGYLTPVQGALLQEAIDVVAILNALRALGNPKRGWRKTTQLPHAELIQLEAEHRALMDVVDELRHTTERIQNLPKTEVRKELADLDALLRRRLLPHERQDDEELYPRLRSRAATPDALAGMSRAHMEIQRQVHSLTSLRKALGAHGPSPAQRYEIQRLLHGLEAITRLHFAQEQEIYRLLEDEQ</sequence>
<protein>
    <recommendedName>
        <fullName evidence="8">P-type Zn(2+) transporter</fullName>
        <ecNumber evidence="8">7.2.2.12</ecNumber>
    </recommendedName>
</protein>
<keyword evidence="7 10" id="KW-0472">Membrane</keyword>
<dbReference type="Gene3D" id="3.40.50.1000">
    <property type="entry name" value="HAD superfamily/HAD-like"/>
    <property type="match status" value="1"/>
</dbReference>
<evidence type="ECO:0000256" key="8">
    <source>
        <dbReference type="ARBA" id="ARBA00039097"/>
    </source>
</evidence>
<keyword evidence="3 10" id="KW-0812">Transmembrane</keyword>
<dbReference type="HOGENOM" id="CLU_001771_6_3_5"/>
<evidence type="ECO:0000256" key="5">
    <source>
        <dbReference type="ARBA" id="ARBA00022967"/>
    </source>
</evidence>
<dbReference type="SUPFAM" id="SSF81653">
    <property type="entry name" value="Calcium ATPase, transduction domain A"/>
    <property type="match status" value="1"/>
</dbReference>
<dbReference type="InterPro" id="IPR051014">
    <property type="entry name" value="Cation_Transport_ATPase_IB"/>
</dbReference>
<dbReference type="GO" id="GO:0015086">
    <property type="term" value="F:cadmium ion transmembrane transporter activity"/>
    <property type="evidence" value="ECO:0007669"/>
    <property type="project" value="TreeGrafter"/>
</dbReference>
<dbReference type="InterPro" id="IPR044492">
    <property type="entry name" value="P_typ_ATPase_HD_dom"/>
</dbReference>
<dbReference type="InterPro" id="IPR018303">
    <property type="entry name" value="ATPase_P-typ_P_site"/>
</dbReference>
<dbReference type="SUPFAM" id="SSF81665">
    <property type="entry name" value="Calcium ATPase, transmembrane domain M"/>
    <property type="match status" value="1"/>
</dbReference>
<dbReference type="EC" id="7.2.2.12" evidence="8"/>
<dbReference type="InterPro" id="IPR001757">
    <property type="entry name" value="P_typ_ATPase"/>
</dbReference>
<dbReference type="GO" id="GO:0016887">
    <property type="term" value="F:ATP hydrolysis activity"/>
    <property type="evidence" value="ECO:0007669"/>
    <property type="project" value="InterPro"/>
</dbReference>
<dbReference type="GO" id="GO:0016463">
    <property type="term" value="F:P-type zinc transporter activity"/>
    <property type="evidence" value="ECO:0007669"/>
    <property type="project" value="UniProtKB-EC"/>
</dbReference>
<accession>I3XG49</accession>
<evidence type="ECO:0000256" key="2">
    <source>
        <dbReference type="ARBA" id="ARBA00006024"/>
    </source>
</evidence>
<dbReference type="InterPro" id="IPR012312">
    <property type="entry name" value="Hemerythrin-like"/>
</dbReference>
<evidence type="ECO:0000256" key="4">
    <source>
        <dbReference type="ARBA" id="ARBA00022723"/>
    </source>
</evidence>
<keyword evidence="5" id="KW-1278">Translocase</keyword>
<feature type="transmembrane region" description="Helical" evidence="10">
    <location>
        <begin position="95"/>
        <end position="115"/>
    </location>
</feature>
<dbReference type="Gene3D" id="3.40.1110.10">
    <property type="entry name" value="Calcium-transporting ATPase, cytoplasmic domain N"/>
    <property type="match status" value="1"/>
</dbReference>
<dbReference type="Pfam" id="PF00122">
    <property type="entry name" value="E1-E2_ATPase"/>
    <property type="match status" value="1"/>
</dbReference>
<dbReference type="SFLD" id="SFLDS00003">
    <property type="entry name" value="Haloacid_Dehalogenase"/>
    <property type="match status" value="1"/>
</dbReference>
<evidence type="ECO:0000313" key="14">
    <source>
        <dbReference type="Proteomes" id="UP000006180"/>
    </source>
</evidence>
<dbReference type="SFLD" id="SFLDG00002">
    <property type="entry name" value="C1.7:_P-type_atpase_like"/>
    <property type="match status" value="1"/>
</dbReference>
<feature type="transmembrane region" description="Helical" evidence="10">
    <location>
        <begin position="314"/>
        <end position="337"/>
    </location>
</feature>
<keyword evidence="6 10" id="KW-1133">Transmembrane helix</keyword>
<dbReference type="SFLD" id="SFLDF00027">
    <property type="entry name" value="p-type_atpase"/>
    <property type="match status" value="1"/>
</dbReference>
<evidence type="ECO:0000256" key="6">
    <source>
        <dbReference type="ARBA" id="ARBA00022989"/>
    </source>
</evidence>
<dbReference type="PROSITE" id="PS00154">
    <property type="entry name" value="ATPASE_E1_E2"/>
    <property type="match status" value="1"/>
</dbReference>
<dbReference type="EMBL" id="CP003564">
    <property type="protein sequence ID" value="AFL54855.1"/>
    <property type="molecule type" value="Genomic_DNA"/>
</dbReference>
<keyword evidence="10" id="KW-0067">ATP-binding</keyword>
<evidence type="ECO:0000259" key="12">
    <source>
        <dbReference type="Pfam" id="PF01814"/>
    </source>
</evidence>
<keyword evidence="10" id="KW-1003">Cell membrane</keyword>
<keyword evidence="13" id="KW-0614">Plasmid</keyword>
<evidence type="ECO:0000313" key="13">
    <source>
        <dbReference type="EMBL" id="AFL54855.1"/>
    </source>
</evidence>
<evidence type="ECO:0000256" key="1">
    <source>
        <dbReference type="ARBA" id="ARBA00004370"/>
    </source>
</evidence>